<dbReference type="InterPro" id="IPR003594">
    <property type="entry name" value="HATPase_dom"/>
</dbReference>
<dbReference type="Gene3D" id="3.30.565.10">
    <property type="entry name" value="Histidine kinase-like ATPase, C-terminal domain"/>
    <property type="match status" value="1"/>
</dbReference>
<dbReference type="EC" id="2.7.13.3" evidence="3"/>
<keyword evidence="10 12" id="KW-0472">Membrane</keyword>
<evidence type="ECO:0000256" key="12">
    <source>
        <dbReference type="SAM" id="Phobius"/>
    </source>
</evidence>
<feature type="region of interest" description="Disordered" evidence="11">
    <location>
        <begin position="466"/>
        <end position="488"/>
    </location>
</feature>
<dbReference type="PROSITE" id="PS50109">
    <property type="entry name" value="HIS_KIN"/>
    <property type="match status" value="1"/>
</dbReference>
<dbReference type="InterPro" id="IPR036890">
    <property type="entry name" value="HATPase_C_sf"/>
</dbReference>
<keyword evidence="6 12" id="KW-0812">Transmembrane</keyword>
<dbReference type="AlphaFoldDB" id="A0A6L7GS69"/>
<feature type="domain" description="HAMP" evidence="14">
    <location>
        <begin position="195"/>
        <end position="248"/>
    </location>
</feature>
<dbReference type="Proteomes" id="UP000475545">
    <property type="component" value="Unassembled WGS sequence"/>
</dbReference>
<dbReference type="PANTHER" id="PTHR45436">
    <property type="entry name" value="SENSOR HISTIDINE KINASE YKOH"/>
    <property type="match status" value="1"/>
</dbReference>
<dbReference type="SMART" id="SM00388">
    <property type="entry name" value="HisKA"/>
    <property type="match status" value="1"/>
</dbReference>
<organism evidence="15 16">
    <name type="scientific">Gordonia mangrovi</name>
    <dbReference type="NCBI Taxonomy" id="2665643"/>
    <lineage>
        <taxon>Bacteria</taxon>
        <taxon>Bacillati</taxon>
        <taxon>Actinomycetota</taxon>
        <taxon>Actinomycetes</taxon>
        <taxon>Mycobacteriales</taxon>
        <taxon>Gordoniaceae</taxon>
        <taxon>Gordonia</taxon>
    </lineage>
</organism>
<dbReference type="Pfam" id="PF00512">
    <property type="entry name" value="HisKA"/>
    <property type="match status" value="1"/>
</dbReference>
<dbReference type="CDD" id="cd06225">
    <property type="entry name" value="HAMP"/>
    <property type="match status" value="1"/>
</dbReference>
<evidence type="ECO:0000256" key="2">
    <source>
        <dbReference type="ARBA" id="ARBA00004236"/>
    </source>
</evidence>
<dbReference type="PANTHER" id="PTHR45436:SF5">
    <property type="entry name" value="SENSOR HISTIDINE KINASE TRCS"/>
    <property type="match status" value="1"/>
</dbReference>
<keyword evidence="8 12" id="KW-1133">Transmembrane helix</keyword>
<dbReference type="SUPFAM" id="SSF158472">
    <property type="entry name" value="HAMP domain-like"/>
    <property type="match status" value="1"/>
</dbReference>
<evidence type="ECO:0000259" key="14">
    <source>
        <dbReference type="PROSITE" id="PS50885"/>
    </source>
</evidence>
<dbReference type="Gene3D" id="6.10.340.10">
    <property type="match status" value="1"/>
</dbReference>
<evidence type="ECO:0000256" key="6">
    <source>
        <dbReference type="ARBA" id="ARBA00022692"/>
    </source>
</evidence>
<dbReference type="InterPro" id="IPR003661">
    <property type="entry name" value="HisK_dim/P_dom"/>
</dbReference>
<dbReference type="InterPro" id="IPR050428">
    <property type="entry name" value="TCS_sensor_his_kinase"/>
</dbReference>
<feature type="transmembrane region" description="Helical" evidence="12">
    <location>
        <begin position="168"/>
        <end position="194"/>
    </location>
</feature>
<evidence type="ECO:0000256" key="4">
    <source>
        <dbReference type="ARBA" id="ARBA00022553"/>
    </source>
</evidence>
<protein>
    <recommendedName>
        <fullName evidence="3">histidine kinase</fullName>
        <ecNumber evidence="3">2.7.13.3</ecNumber>
    </recommendedName>
</protein>
<dbReference type="SUPFAM" id="SSF55874">
    <property type="entry name" value="ATPase domain of HSP90 chaperone/DNA topoisomerase II/histidine kinase"/>
    <property type="match status" value="1"/>
</dbReference>
<comment type="catalytic activity">
    <reaction evidence="1">
        <text>ATP + protein L-histidine = ADP + protein N-phospho-L-histidine.</text>
        <dbReference type="EC" id="2.7.13.3"/>
    </reaction>
</comment>
<evidence type="ECO:0000256" key="11">
    <source>
        <dbReference type="SAM" id="MobiDB-lite"/>
    </source>
</evidence>
<dbReference type="Pfam" id="PF00672">
    <property type="entry name" value="HAMP"/>
    <property type="match status" value="1"/>
</dbReference>
<comment type="caution">
    <text evidence="15">The sequence shown here is derived from an EMBL/GenBank/DDBJ whole genome shotgun (WGS) entry which is preliminary data.</text>
</comment>
<dbReference type="InterPro" id="IPR005467">
    <property type="entry name" value="His_kinase_dom"/>
</dbReference>
<evidence type="ECO:0000256" key="5">
    <source>
        <dbReference type="ARBA" id="ARBA00022679"/>
    </source>
</evidence>
<dbReference type="InterPro" id="IPR003660">
    <property type="entry name" value="HAMP_dom"/>
</dbReference>
<reference evidence="15 16" key="1">
    <citation type="submission" date="2019-11" db="EMBL/GenBank/DDBJ databases">
        <title>Gordonia sp. nov., a novel actinobacterium isolated from mangrove soil in Hainan.</title>
        <authorList>
            <person name="Huang X."/>
            <person name="Xie Y."/>
            <person name="Chu X."/>
            <person name="Xiao K."/>
        </authorList>
    </citation>
    <scope>NUCLEOTIDE SEQUENCE [LARGE SCALE GENOMIC DNA]</scope>
    <source>
        <strain evidence="15 16">HNM0687</strain>
    </source>
</reference>
<dbReference type="SMART" id="SM00304">
    <property type="entry name" value="HAMP"/>
    <property type="match status" value="1"/>
</dbReference>
<dbReference type="GO" id="GO:0000155">
    <property type="term" value="F:phosphorelay sensor kinase activity"/>
    <property type="evidence" value="ECO:0007669"/>
    <property type="project" value="InterPro"/>
</dbReference>
<evidence type="ECO:0000313" key="16">
    <source>
        <dbReference type="Proteomes" id="UP000475545"/>
    </source>
</evidence>
<dbReference type="Pfam" id="PF02518">
    <property type="entry name" value="HATPase_c"/>
    <property type="match status" value="1"/>
</dbReference>
<evidence type="ECO:0000256" key="7">
    <source>
        <dbReference type="ARBA" id="ARBA00022777"/>
    </source>
</evidence>
<dbReference type="InterPro" id="IPR036097">
    <property type="entry name" value="HisK_dim/P_sf"/>
</dbReference>
<dbReference type="EMBL" id="WMBR01000004">
    <property type="protein sequence ID" value="MXP22756.1"/>
    <property type="molecule type" value="Genomic_DNA"/>
</dbReference>
<keyword evidence="4" id="KW-0597">Phosphoprotein</keyword>
<keyword evidence="16" id="KW-1185">Reference proteome</keyword>
<dbReference type="SUPFAM" id="SSF47384">
    <property type="entry name" value="Homodimeric domain of signal transducing histidine kinase"/>
    <property type="match status" value="1"/>
</dbReference>
<evidence type="ECO:0000313" key="15">
    <source>
        <dbReference type="EMBL" id="MXP22756.1"/>
    </source>
</evidence>
<feature type="domain" description="Histidine kinase" evidence="13">
    <location>
        <begin position="256"/>
        <end position="469"/>
    </location>
</feature>
<accession>A0A6L7GS69</accession>
<comment type="subcellular location">
    <subcellularLocation>
        <location evidence="2">Cell membrane</location>
    </subcellularLocation>
</comment>
<sequence>MIRWSGPESRRPAFLRRHQGLRVQSTVVGTLLVALALVIGAVAMLVMLHRADSRSMYDSTSYRAYETADYIRDAGVAAIPSEELVAGTGVDIIQVIDSAGRVVAASPGAPGEAITDRQPAPWTSVTTEQHMVPDDEDEYCATIVGAAHAGDRFTVVAAVASGPYRDGLFHTAVILAAGLPLLVALAGVVIHYFVGRALRPVGEITRQATMITSYDLSLRVPVPASDDEITGLATTMNAMLDRLEKGRQTQLRFIGDASHEMRSPLTTVVGILDLADDTDSDVDLDTVRTILLPEARRMQNMIDDLLLLARADERGLAVRSDDVDLDDLVVDEARRLRALGLTQVTTTIVPIRVTGDRDKLARALRNVADNAARYARSQVRFDMHRDDDAGTATIRVVDDGPGIPADQRADVFDRFTRLDIDRRNRSGSGLGLSIVAEIIRAHGGTVRIEDPPERHRSGTSFAITLPTTAVSAHRTPAPPDTELAPPNR</sequence>
<dbReference type="PRINTS" id="PR00344">
    <property type="entry name" value="BCTRLSENSOR"/>
</dbReference>
<keyword evidence="7" id="KW-0418">Kinase</keyword>
<evidence type="ECO:0000256" key="9">
    <source>
        <dbReference type="ARBA" id="ARBA00023012"/>
    </source>
</evidence>
<name>A0A6L7GS69_9ACTN</name>
<keyword evidence="9" id="KW-0902">Two-component regulatory system</keyword>
<dbReference type="InterPro" id="IPR004358">
    <property type="entry name" value="Sig_transdc_His_kin-like_C"/>
</dbReference>
<dbReference type="GO" id="GO:0005886">
    <property type="term" value="C:plasma membrane"/>
    <property type="evidence" value="ECO:0007669"/>
    <property type="project" value="UniProtKB-SubCell"/>
</dbReference>
<dbReference type="CDD" id="cd00082">
    <property type="entry name" value="HisKA"/>
    <property type="match status" value="1"/>
</dbReference>
<dbReference type="SMART" id="SM00387">
    <property type="entry name" value="HATPase_c"/>
    <property type="match status" value="1"/>
</dbReference>
<evidence type="ECO:0000256" key="8">
    <source>
        <dbReference type="ARBA" id="ARBA00022989"/>
    </source>
</evidence>
<dbReference type="PROSITE" id="PS50885">
    <property type="entry name" value="HAMP"/>
    <property type="match status" value="1"/>
</dbReference>
<dbReference type="CDD" id="cd00075">
    <property type="entry name" value="HATPase"/>
    <property type="match status" value="1"/>
</dbReference>
<evidence type="ECO:0000256" key="3">
    <source>
        <dbReference type="ARBA" id="ARBA00012438"/>
    </source>
</evidence>
<gene>
    <name evidence="15" type="ORF">GIY30_15550</name>
</gene>
<proteinExistence type="predicted"/>
<keyword evidence="5" id="KW-0808">Transferase</keyword>
<evidence type="ECO:0000259" key="13">
    <source>
        <dbReference type="PROSITE" id="PS50109"/>
    </source>
</evidence>
<feature type="transmembrane region" description="Helical" evidence="12">
    <location>
        <begin position="21"/>
        <end position="48"/>
    </location>
</feature>
<dbReference type="Gene3D" id="1.10.287.130">
    <property type="match status" value="1"/>
</dbReference>
<evidence type="ECO:0000256" key="1">
    <source>
        <dbReference type="ARBA" id="ARBA00000085"/>
    </source>
</evidence>
<evidence type="ECO:0000256" key="10">
    <source>
        <dbReference type="ARBA" id="ARBA00023136"/>
    </source>
</evidence>